<dbReference type="EMBL" id="MN738834">
    <property type="protein sequence ID" value="QHT38799.1"/>
    <property type="molecule type" value="Genomic_DNA"/>
</dbReference>
<dbReference type="PANTHER" id="PTHR46394">
    <property type="entry name" value="ANNEXIN"/>
    <property type="match status" value="1"/>
</dbReference>
<dbReference type="PROSITE" id="PS51635">
    <property type="entry name" value="PNPLA"/>
    <property type="match status" value="1"/>
</dbReference>
<evidence type="ECO:0000256" key="1">
    <source>
        <dbReference type="ARBA" id="ARBA00023098"/>
    </source>
</evidence>
<evidence type="ECO:0000259" key="3">
    <source>
        <dbReference type="PROSITE" id="PS51635"/>
    </source>
</evidence>
<feature type="domain" description="PNPLA" evidence="3">
    <location>
        <begin position="6"/>
        <end position="190"/>
    </location>
</feature>
<organism evidence="4">
    <name type="scientific">viral metagenome</name>
    <dbReference type="NCBI Taxonomy" id="1070528"/>
    <lineage>
        <taxon>unclassified sequences</taxon>
        <taxon>metagenomes</taxon>
        <taxon>organismal metagenomes</taxon>
    </lineage>
</organism>
<dbReference type="GO" id="GO:0006629">
    <property type="term" value="P:lipid metabolic process"/>
    <property type="evidence" value="ECO:0007669"/>
    <property type="project" value="UniProtKB-KW"/>
</dbReference>
<reference evidence="4" key="1">
    <citation type="journal article" date="2020" name="Nature">
        <title>Giant virus diversity and host interactions through global metagenomics.</title>
        <authorList>
            <person name="Schulz F."/>
            <person name="Roux S."/>
            <person name="Paez-Espino D."/>
            <person name="Jungbluth S."/>
            <person name="Walsh D.A."/>
            <person name="Denef V.J."/>
            <person name="McMahon K.D."/>
            <person name="Konstantinidis K.T."/>
            <person name="Eloe-Fadrosh E.A."/>
            <person name="Kyrpides N.C."/>
            <person name="Woyke T."/>
        </authorList>
    </citation>
    <scope>NUCLEOTIDE SEQUENCE</scope>
    <source>
        <strain evidence="4">GVMAG-S-ERX556106-38</strain>
    </source>
</reference>
<keyword evidence="1" id="KW-0443">Lipid metabolism</keyword>
<dbReference type="InterPro" id="IPR052580">
    <property type="entry name" value="Lipid_Hydrolase"/>
</dbReference>
<feature type="compositionally biased region" description="Acidic residues" evidence="2">
    <location>
        <begin position="319"/>
        <end position="336"/>
    </location>
</feature>
<feature type="region of interest" description="Disordered" evidence="2">
    <location>
        <begin position="309"/>
        <end position="356"/>
    </location>
</feature>
<name>A0A6C0FE24_9ZZZZ</name>
<evidence type="ECO:0000313" key="4">
    <source>
        <dbReference type="EMBL" id="QHT38799.1"/>
    </source>
</evidence>
<dbReference type="SUPFAM" id="SSF52151">
    <property type="entry name" value="FabD/lysophospholipase-like"/>
    <property type="match status" value="1"/>
</dbReference>
<dbReference type="AlphaFoldDB" id="A0A6C0FE24"/>
<dbReference type="Gene3D" id="3.40.1090.10">
    <property type="entry name" value="Cytosolic phospholipase A2 catalytic domain"/>
    <property type="match status" value="2"/>
</dbReference>
<accession>A0A6C0FE24</accession>
<evidence type="ECO:0000256" key="2">
    <source>
        <dbReference type="SAM" id="MobiDB-lite"/>
    </source>
</evidence>
<dbReference type="PANTHER" id="PTHR46394:SF1">
    <property type="entry name" value="PNPLA DOMAIN-CONTAINING PROTEIN"/>
    <property type="match status" value="1"/>
</dbReference>
<sequence>MPIKHLVLPGGGAAAIRLLGALQKLHDSEIWNVQDIESIHAVSAGSIIGVLLALKFDIETIVEYIIQRPWGDVFKVSLTNIFDVFLKKGFFSSEMFVTFVKPFFDTKDISLDITLKEFYEITKVKMYVYTVELNSFQLTQVSHETFPDLQVIKAVHMSAAYPVMVSPVIIDEKCYVDGGVICNYPINYCVEMCPDKNEILGIGSEVKSTTKCVTNDSTIFEYLMELIYKMVRNVFGRVKDIENRQNIPNYVSIHIPSITIGDIQDTFNDIELRKSLLAEGAASAEEFLEDESDCSYTSISDISSTNLQSSLQENKQEIEHDEDVSDDNEQQTEDNETNVQRSESARSFQSDMMPIY</sequence>
<dbReference type="InterPro" id="IPR002641">
    <property type="entry name" value="PNPLA_dom"/>
</dbReference>
<dbReference type="Pfam" id="PF01734">
    <property type="entry name" value="Patatin"/>
    <property type="match status" value="1"/>
</dbReference>
<feature type="compositionally biased region" description="Polar residues" evidence="2">
    <location>
        <begin position="337"/>
        <end position="350"/>
    </location>
</feature>
<proteinExistence type="predicted"/>
<dbReference type="InterPro" id="IPR016035">
    <property type="entry name" value="Acyl_Trfase/lysoPLipase"/>
</dbReference>
<protein>
    <recommendedName>
        <fullName evidence="3">PNPLA domain-containing protein</fullName>
    </recommendedName>
</protein>